<dbReference type="PANTHER" id="PTHR22600:SF21">
    <property type="entry name" value="BETA-HEXOSAMINIDASE A"/>
    <property type="match status" value="1"/>
</dbReference>
<dbReference type="PIRSF" id="PIRSF001093">
    <property type="entry name" value="B-hxosamndse_ab_euk"/>
    <property type="match status" value="1"/>
</dbReference>
<dbReference type="GO" id="GO:0006689">
    <property type="term" value="P:ganglioside catabolic process"/>
    <property type="evidence" value="ECO:0007669"/>
    <property type="project" value="TreeGrafter"/>
</dbReference>
<evidence type="ECO:0000256" key="6">
    <source>
        <dbReference type="PIRNR" id="PIRNR001093"/>
    </source>
</evidence>
<dbReference type="InterPro" id="IPR025705">
    <property type="entry name" value="Beta_hexosaminidase_sua/sub"/>
</dbReference>
<feature type="domain" description="Glycoside hydrolase family 20 catalytic" evidence="8">
    <location>
        <begin position="229"/>
        <end position="475"/>
    </location>
</feature>
<dbReference type="InterPro" id="IPR029018">
    <property type="entry name" value="Hex-like_dom2"/>
</dbReference>
<dbReference type="PRINTS" id="PR00738">
    <property type="entry name" value="GLHYDRLASE20"/>
</dbReference>
<dbReference type="InterPro" id="IPR029019">
    <property type="entry name" value="HEX_eukaryotic_N"/>
</dbReference>
<protein>
    <recommendedName>
        <fullName evidence="6">Beta-hexosaminidase</fullName>
        <ecNumber evidence="6">3.2.1.52</ecNumber>
    </recommendedName>
</protein>
<sequence length="569" mass="66013">MYDEHAKSPLRTDDCKKIFTLCNSKKNIIWDMKKFDGCLLLPLVPICLLSPQSRVLSIEDEFKPKGYQNIRQGPWVHQTMGEVWPKTQFQDLSNEAFLVEDVTFVVSHDSPSSKIINQAINRYEKRIKKMLSNSSRNKATIRNRNFPLFNRTIPLFLIKSPHHKKENYILTPNMNEEYEVQISSYGSGAIISQSVWGLLRGMESLSQMMYLNKYQIFINRTYIRDFPRSFLKNLDLMEMNKLNVFHWHMTDTESFPFRSDKFPNMSRYGAYDSETHVYSVSDVREIIQEAELRGIRIIPEFDIPGHTRSWGEGNPDLLTTCYDSSGEPTNIKGPINPVLASTYNFLHDIFEEILNLFKDDYVMLGGDEVPIKCWSSNPNINEVLVSWNAQGQYRQLEYFFVARMMDIMQKIKSSTEIMVWEEVFTSGYLDRVHTIVNAWKDWGPGWKRLLSDATSKGYRAVLTAPWYLNYADYGDESQYHYVLGGGACAWGEYLTSRDLIPRIWPRASAVAERLWSDKNVRDIKSAAKRLQEHECRMLGRGFPVGSANGAGYCPGIEELLSRFFYNLRL</sequence>
<dbReference type="Pfam" id="PF14845">
    <property type="entry name" value="Glycohydro_20b2"/>
    <property type="match status" value="1"/>
</dbReference>
<feature type="active site" description="Proton donor" evidence="7">
    <location>
        <position position="368"/>
    </location>
</feature>
<evidence type="ECO:0000256" key="3">
    <source>
        <dbReference type="ARBA" id="ARBA00022801"/>
    </source>
</evidence>
<dbReference type="SUPFAM" id="SSF51445">
    <property type="entry name" value="(Trans)glycosidases"/>
    <property type="match status" value="1"/>
</dbReference>
<gene>
    <name evidence="10" type="ORF">LSAA_6636</name>
</gene>
<evidence type="ECO:0000256" key="1">
    <source>
        <dbReference type="ARBA" id="ARBA00001231"/>
    </source>
</evidence>
<accession>A0A7R8H5P3</accession>
<dbReference type="Gene3D" id="3.30.379.10">
    <property type="entry name" value="Chitobiase/beta-hexosaminidase domain 2-like"/>
    <property type="match status" value="1"/>
</dbReference>
<evidence type="ECO:0000313" key="10">
    <source>
        <dbReference type="EMBL" id="CAF2867201.1"/>
    </source>
</evidence>
<dbReference type="InterPro" id="IPR015883">
    <property type="entry name" value="Glyco_hydro_20_cat"/>
</dbReference>
<dbReference type="Pfam" id="PF00728">
    <property type="entry name" value="Glyco_hydro_20"/>
    <property type="match status" value="1"/>
</dbReference>
<dbReference type="EC" id="3.2.1.52" evidence="6"/>
<evidence type="ECO:0000256" key="4">
    <source>
        <dbReference type="ARBA" id="ARBA00023180"/>
    </source>
</evidence>
<dbReference type="AlphaFoldDB" id="A0A7R8H5P3"/>
<keyword evidence="4" id="KW-0325">Glycoprotein</keyword>
<evidence type="ECO:0000259" key="8">
    <source>
        <dbReference type="Pfam" id="PF00728"/>
    </source>
</evidence>
<evidence type="ECO:0000259" key="9">
    <source>
        <dbReference type="Pfam" id="PF14845"/>
    </source>
</evidence>
<keyword evidence="11" id="KW-1185">Reference proteome</keyword>
<dbReference type="InterPro" id="IPR017853">
    <property type="entry name" value="GH"/>
</dbReference>
<feature type="domain" description="Beta-hexosaminidase eukaryotic type N-terminal" evidence="9">
    <location>
        <begin position="83"/>
        <end position="208"/>
    </location>
</feature>
<proteinExistence type="inferred from homology"/>
<dbReference type="SUPFAM" id="SSF55545">
    <property type="entry name" value="beta-N-acetylhexosaminidase-like domain"/>
    <property type="match status" value="1"/>
</dbReference>
<comment type="similarity">
    <text evidence="2 6">Belongs to the glycosyl hydrolase 20 family.</text>
</comment>
<dbReference type="GO" id="GO:0005764">
    <property type="term" value="C:lysosome"/>
    <property type="evidence" value="ECO:0007669"/>
    <property type="project" value="TreeGrafter"/>
</dbReference>
<dbReference type="Proteomes" id="UP000675881">
    <property type="component" value="Chromosome 2"/>
</dbReference>
<dbReference type="GO" id="GO:0016020">
    <property type="term" value="C:membrane"/>
    <property type="evidence" value="ECO:0007669"/>
    <property type="project" value="TreeGrafter"/>
</dbReference>
<organism evidence="10 11">
    <name type="scientific">Lepeophtheirus salmonis</name>
    <name type="common">Salmon louse</name>
    <name type="synonym">Caligus salmonis</name>
    <dbReference type="NCBI Taxonomy" id="72036"/>
    <lineage>
        <taxon>Eukaryota</taxon>
        <taxon>Metazoa</taxon>
        <taxon>Ecdysozoa</taxon>
        <taxon>Arthropoda</taxon>
        <taxon>Crustacea</taxon>
        <taxon>Multicrustacea</taxon>
        <taxon>Hexanauplia</taxon>
        <taxon>Copepoda</taxon>
        <taxon>Siphonostomatoida</taxon>
        <taxon>Caligidae</taxon>
        <taxon>Lepeophtheirus</taxon>
    </lineage>
</organism>
<keyword evidence="5 6" id="KW-0326">Glycosidase</keyword>
<evidence type="ECO:0000313" key="11">
    <source>
        <dbReference type="Proteomes" id="UP000675881"/>
    </source>
</evidence>
<dbReference type="OrthoDB" id="428480at2759"/>
<keyword evidence="3 6" id="KW-0378">Hydrolase</keyword>
<reference evidence="10" key="1">
    <citation type="submission" date="2021-02" db="EMBL/GenBank/DDBJ databases">
        <authorList>
            <person name="Bekaert M."/>
        </authorList>
    </citation>
    <scope>NUCLEOTIDE SEQUENCE</scope>
    <source>
        <strain evidence="10">IoA-00</strain>
    </source>
</reference>
<name>A0A7R8H5P3_LEPSM</name>
<comment type="catalytic activity">
    <reaction evidence="1 6">
        <text>Hydrolysis of terminal non-reducing N-acetyl-D-hexosamine residues in N-acetyl-beta-D-hexosaminides.</text>
        <dbReference type="EC" id="3.2.1.52"/>
    </reaction>
</comment>
<dbReference type="EMBL" id="HG994581">
    <property type="protein sequence ID" value="CAF2867201.1"/>
    <property type="molecule type" value="Genomic_DNA"/>
</dbReference>
<evidence type="ECO:0000256" key="5">
    <source>
        <dbReference type="ARBA" id="ARBA00023295"/>
    </source>
</evidence>
<dbReference type="GO" id="GO:0005975">
    <property type="term" value="P:carbohydrate metabolic process"/>
    <property type="evidence" value="ECO:0007669"/>
    <property type="project" value="InterPro"/>
</dbReference>
<dbReference type="Gene3D" id="3.20.20.80">
    <property type="entry name" value="Glycosidases"/>
    <property type="match status" value="1"/>
</dbReference>
<evidence type="ECO:0000256" key="2">
    <source>
        <dbReference type="ARBA" id="ARBA00006285"/>
    </source>
</evidence>
<evidence type="ECO:0000256" key="7">
    <source>
        <dbReference type="PIRSR" id="PIRSR001093-1"/>
    </source>
</evidence>
<dbReference type="GO" id="GO:0030203">
    <property type="term" value="P:glycosaminoglycan metabolic process"/>
    <property type="evidence" value="ECO:0007669"/>
    <property type="project" value="TreeGrafter"/>
</dbReference>
<dbReference type="GO" id="GO:0004563">
    <property type="term" value="F:beta-N-acetylhexosaminidase activity"/>
    <property type="evidence" value="ECO:0007669"/>
    <property type="project" value="UniProtKB-EC"/>
</dbReference>
<dbReference type="PANTHER" id="PTHR22600">
    <property type="entry name" value="BETA-HEXOSAMINIDASE"/>
    <property type="match status" value="1"/>
</dbReference>